<reference evidence="2 3" key="1">
    <citation type="journal article" date="2019" name="Sci. Data">
        <title>Hybrid genome assembly and annotation of Danionella translucida.</title>
        <authorList>
            <person name="Kadobianskyi M."/>
            <person name="Schulze L."/>
            <person name="Schuelke M."/>
            <person name="Judkewitz B."/>
        </authorList>
    </citation>
    <scope>NUCLEOTIDE SEQUENCE [LARGE SCALE GENOMIC DNA]</scope>
    <source>
        <strain evidence="2 3">Bolton</strain>
    </source>
</reference>
<evidence type="ECO:0000313" key="3">
    <source>
        <dbReference type="Proteomes" id="UP000316079"/>
    </source>
</evidence>
<feature type="chain" id="PRO_5021964590" description="Ig-like domain-containing protein" evidence="1">
    <location>
        <begin position="28"/>
        <end position="91"/>
    </location>
</feature>
<name>A0A553N3M6_9TELE</name>
<dbReference type="AlphaFoldDB" id="A0A553N3M6"/>
<evidence type="ECO:0000256" key="1">
    <source>
        <dbReference type="SAM" id="SignalP"/>
    </source>
</evidence>
<keyword evidence="3" id="KW-1185">Reference proteome</keyword>
<sequence length="91" mass="10015">MPNAHAHWIKASSSGCALLLSDWLTASSPLLTELKELGAITSCKERWVTCEGTNDSRLTLIWGKQQNTSVYPATAMRKRYDDDDDGGIKTS</sequence>
<comment type="caution">
    <text evidence="2">The sequence shown here is derived from an EMBL/GenBank/DDBJ whole genome shotgun (WGS) entry which is preliminary data.</text>
</comment>
<evidence type="ECO:0000313" key="2">
    <source>
        <dbReference type="EMBL" id="TRY60028.1"/>
    </source>
</evidence>
<feature type="signal peptide" evidence="1">
    <location>
        <begin position="1"/>
        <end position="27"/>
    </location>
</feature>
<protein>
    <recommendedName>
        <fullName evidence="4">Ig-like domain-containing protein</fullName>
    </recommendedName>
</protein>
<gene>
    <name evidence="2" type="ORF">DNTS_033678</name>
</gene>
<evidence type="ECO:0008006" key="4">
    <source>
        <dbReference type="Google" id="ProtNLM"/>
    </source>
</evidence>
<accession>A0A553N3M6</accession>
<keyword evidence="1" id="KW-0732">Signal</keyword>
<proteinExistence type="predicted"/>
<dbReference type="EMBL" id="SRMA01027085">
    <property type="protein sequence ID" value="TRY60028.1"/>
    <property type="molecule type" value="Genomic_DNA"/>
</dbReference>
<organism evidence="2 3">
    <name type="scientific">Danionella cerebrum</name>
    <dbReference type="NCBI Taxonomy" id="2873325"/>
    <lineage>
        <taxon>Eukaryota</taxon>
        <taxon>Metazoa</taxon>
        <taxon>Chordata</taxon>
        <taxon>Craniata</taxon>
        <taxon>Vertebrata</taxon>
        <taxon>Euteleostomi</taxon>
        <taxon>Actinopterygii</taxon>
        <taxon>Neopterygii</taxon>
        <taxon>Teleostei</taxon>
        <taxon>Ostariophysi</taxon>
        <taxon>Cypriniformes</taxon>
        <taxon>Danionidae</taxon>
        <taxon>Danioninae</taxon>
        <taxon>Danionella</taxon>
    </lineage>
</organism>
<dbReference type="Proteomes" id="UP000316079">
    <property type="component" value="Unassembled WGS sequence"/>
</dbReference>